<dbReference type="BioCyc" id="SCEL448385:SCE_RS47190-MONOMER"/>
<evidence type="ECO:0000313" key="2">
    <source>
        <dbReference type="EMBL" id="CAN99399.1"/>
    </source>
</evidence>
<name>A9GDT9_SORC5</name>
<dbReference type="AlphaFoldDB" id="A9GDT9"/>
<evidence type="ECO:0000313" key="3">
    <source>
        <dbReference type="Proteomes" id="UP000002139"/>
    </source>
</evidence>
<keyword evidence="1" id="KW-1133">Transmembrane helix</keyword>
<dbReference type="RefSeq" id="WP_012241834.1">
    <property type="nucleotide sequence ID" value="NC_010162.1"/>
</dbReference>
<evidence type="ECO:0000256" key="1">
    <source>
        <dbReference type="SAM" id="Phobius"/>
    </source>
</evidence>
<protein>
    <recommendedName>
        <fullName evidence="4">Ubiquinone biosynthesis protein</fullName>
    </recommendedName>
</protein>
<dbReference type="EMBL" id="AM746676">
    <property type="protein sequence ID" value="CAN99399.1"/>
    <property type="molecule type" value="Genomic_DNA"/>
</dbReference>
<proteinExistence type="predicted"/>
<dbReference type="Proteomes" id="UP000002139">
    <property type="component" value="Chromosome"/>
</dbReference>
<dbReference type="HOGENOM" id="CLU_085689_0_0_7"/>
<organism evidence="2 3">
    <name type="scientific">Sorangium cellulosum (strain So ce56)</name>
    <name type="common">Polyangium cellulosum (strain So ce56)</name>
    <dbReference type="NCBI Taxonomy" id="448385"/>
    <lineage>
        <taxon>Bacteria</taxon>
        <taxon>Pseudomonadati</taxon>
        <taxon>Myxococcota</taxon>
        <taxon>Polyangia</taxon>
        <taxon>Polyangiales</taxon>
        <taxon>Polyangiaceae</taxon>
        <taxon>Sorangium</taxon>
    </lineage>
</organism>
<keyword evidence="3" id="KW-1185">Reference proteome</keyword>
<dbReference type="eggNOG" id="COG5031">
    <property type="taxonomic scope" value="Bacteria"/>
</dbReference>
<keyword evidence="1" id="KW-0812">Transmembrane</keyword>
<feature type="transmembrane region" description="Helical" evidence="1">
    <location>
        <begin position="165"/>
        <end position="198"/>
    </location>
</feature>
<accession>A9GDT9</accession>
<evidence type="ECO:0008006" key="4">
    <source>
        <dbReference type="Google" id="ProtNLM"/>
    </source>
</evidence>
<gene>
    <name evidence="2" type="ordered locus">sce9226</name>
</gene>
<sequence>MALVHYDEGLTMREARALYFEVNRFGADGGYGDAWVDFKLGPLPVPFPNTRARVRAVRYHDLHHVLTGYDTNAIGEFEISAWELGAGCKGFVAAWQLNLGGLFAGLLSAPRRTVRAFFRGRRSESLYGRPFEELLDREVGELRREMRVDERSSTTGSRPAALDVLWLALASLAGMVVGVLGFATVLFVAPIGIVNLALRRHRARGAAEAGA</sequence>
<reference evidence="2 3" key="1">
    <citation type="journal article" date="2007" name="Nat. Biotechnol.">
        <title>Complete genome sequence of the myxobacterium Sorangium cellulosum.</title>
        <authorList>
            <person name="Schneiker S."/>
            <person name="Perlova O."/>
            <person name="Kaiser O."/>
            <person name="Gerth K."/>
            <person name="Alici A."/>
            <person name="Altmeyer M.O."/>
            <person name="Bartels D."/>
            <person name="Bekel T."/>
            <person name="Beyer S."/>
            <person name="Bode E."/>
            <person name="Bode H.B."/>
            <person name="Bolten C.J."/>
            <person name="Choudhuri J.V."/>
            <person name="Doss S."/>
            <person name="Elnakady Y.A."/>
            <person name="Frank B."/>
            <person name="Gaigalat L."/>
            <person name="Goesmann A."/>
            <person name="Groeger C."/>
            <person name="Gross F."/>
            <person name="Jelsbak L."/>
            <person name="Jelsbak L."/>
            <person name="Kalinowski J."/>
            <person name="Kegler C."/>
            <person name="Knauber T."/>
            <person name="Konietzny S."/>
            <person name="Kopp M."/>
            <person name="Krause L."/>
            <person name="Krug D."/>
            <person name="Linke B."/>
            <person name="Mahmud T."/>
            <person name="Martinez-Arias R."/>
            <person name="McHardy A.C."/>
            <person name="Merai M."/>
            <person name="Meyer F."/>
            <person name="Mormann S."/>
            <person name="Munoz-Dorado J."/>
            <person name="Perez J."/>
            <person name="Pradella S."/>
            <person name="Rachid S."/>
            <person name="Raddatz G."/>
            <person name="Rosenau F."/>
            <person name="Rueckert C."/>
            <person name="Sasse F."/>
            <person name="Scharfe M."/>
            <person name="Schuster S.C."/>
            <person name="Suen G."/>
            <person name="Treuner-Lange A."/>
            <person name="Velicer G.J."/>
            <person name="Vorholter F.-J."/>
            <person name="Weissman K.J."/>
            <person name="Welch R.D."/>
            <person name="Wenzel S.C."/>
            <person name="Whitworth D.E."/>
            <person name="Wilhelm S."/>
            <person name="Wittmann C."/>
            <person name="Bloecker H."/>
            <person name="Puehler A."/>
            <person name="Mueller R."/>
        </authorList>
    </citation>
    <scope>NUCLEOTIDE SEQUENCE [LARGE SCALE GENOMIC DNA]</scope>
    <source>
        <strain evidence="3">So ce56</strain>
    </source>
</reference>
<keyword evidence="1" id="KW-0472">Membrane</keyword>
<dbReference type="KEGG" id="scl:sce9226"/>
<dbReference type="OrthoDB" id="1188699at2"/>